<dbReference type="EMBL" id="CP039907">
    <property type="protein sequence ID" value="QCL99115.1"/>
    <property type="molecule type" value="Genomic_DNA"/>
</dbReference>
<name>A0AAE6EIZ9_AGRTU</name>
<dbReference type="AlphaFoldDB" id="A0AAE6EIZ9"/>
<feature type="transmembrane region" description="Helical" evidence="1">
    <location>
        <begin position="12"/>
        <end position="32"/>
    </location>
</feature>
<keyword evidence="1" id="KW-0812">Transmembrane</keyword>
<keyword evidence="1" id="KW-1133">Transmembrane helix</keyword>
<protein>
    <submittedName>
        <fullName evidence="2">Uncharacterized protein</fullName>
    </submittedName>
</protein>
<accession>A0AAE6EIZ9</accession>
<feature type="transmembrane region" description="Helical" evidence="1">
    <location>
        <begin position="64"/>
        <end position="83"/>
    </location>
</feature>
<evidence type="ECO:0000313" key="3">
    <source>
        <dbReference type="Proteomes" id="UP000298646"/>
    </source>
</evidence>
<sequence>MGDGAGFNANVAGAIALAVFPVPPAFTCLLTAMKPLSAQQQGTQPHFSRYPFTITMEDNMLKGIALWAMGVPVVVIILLYMFVF</sequence>
<dbReference type="Proteomes" id="UP000298646">
    <property type="component" value="Chromosome circular"/>
</dbReference>
<gene>
    <name evidence="2" type="ORF">CFBP6624_02470</name>
</gene>
<organism evidence="2 3">
    <name type="scientific">Agrobacterium tumefaciens</name>
    <dbReference type="NCBI Taxonomy" id="358"/>
    <lineage>
        <taxon>Bacteria</taxon>
        <taxon>Pseudomonadati</taxon>
        <taxon>Pseudomonadota</taxon>
        <taxon>Alphaproteobacteria</taxon>
        <taxon>Hyphomicrobiales</taxon>
        <taxon>Rhizobiaceae</taxon>
        <taxon>Rhizobium/Agrobacterium group</taxon>
        <taxon>Agrobacterium</taxon>
        <taxon>Agrobacterium tumefaciens complex</taxon>
    </lineage>
</organism>
<evidence type="ECO:0000256" key="1">
    <source>
        <dbReference type="SAM" id="Phobius"/>
    </source>
</evidence>
<proteinExistence type="predicted"/>
<evidence type="ECO:0000313" key="2">
    <source>
        <dbReference type="EMBL" id="QCL99115.1"/>
    </source>
</evidence>
<dbReference type="RefSeq" id="WP_137083684.1">
    <property type="nucleotide sequence ID" value="NZ_CP039907.1"/>
</dbReference>
<reference evidence="2 3" key="1">
    <citation type="submission" date="2019-04" db="EMBL/GenBank/DDBJ databases">
        <title>Complete genome sequence of Agrobacterium tumefaciens CFBP6624.</title>
        <authorList>
            <person name="Haryono M."/>
            <person name="Lin Y.-C."/>
            <person name="Lai E.-M."/>
            <person name="Kuo C.-H."/>
        </authorList>
    </citation>
    <scope>NUCLEOTIDE SEQUENCE [LARGE SCALE GENOMIC DNA]</scope>
    <source>
        <strain evidence="2 3">CFBP6624</strain>
    </source>
</reference>
<keyword evidence="1" id="KW-0472">Membrane</keyword>